<evidence type="ECO:0000313" key="4">
    <source>
        <dbReference type="EMBL" id="AKV76450.1"/>
    </source>
</evidence>
<evidence type="ECO:0000313" key="11">
    <source>
        <dbReference type="Proteomes" id="UP000062398"/>
    </source>
</evidence>
<dbReference type="Proteomes" id="UP000029084">
    <property type="component" value="Chromosome"/>
</dbReference>
<evidence type="ECO:0000313" key="6">
    <source>
        <dbReference type="EMBL" id="AKV80947.1"/>
    </source>
</evidence>
<feature type="domain" description="PIN" evidence="1">
    <location>
        <begin position="6"/>
        <end position="124"/>
    </location>
</feature>
<dbReference type="EMBL" id="CP012173">
    <property type="protein sequence ID" value="AKV76450.1"/>
    <property type="molecule type" value="Genomic_DNA"/>
</dbReference>
<evidence type="ECO:0000313" key="2">
    <source>
        <dbReference type="EMBL" id="AIM27331.1"/>
    </source>
</evidence>
<dbReference type="PANTHER" id="PTHR38826">
    <property type="entry name" value="RIBONUCLEASE VAPC13"/>
    <property type="match status" value="1"/>
</dbReference>
<dbReference type="EMBL" id="CP012174">
    <property type="protein sequence ID" value="AKV78702.1"/>
    <property type="molecule type" value="Genomic_DNA"/>
</dbReference>
<evidence type="ECO:0000259" key="1">
    <source>
        <dbReference type="Pfam" id="PF01850"/>
    </source>
</evidence>
<dbReference type="Gene3D" id="3.40.50.1010">
    <property type="entry name" value="5'-nuclease"/>
    <property type="match status" value="1"/>
</dbReference>
<dbReference type="PATRIC" id="fig|43687.5.peg.1282"/>
<organism evidence="2 8">
    <name type="scientific">Metallosphaera sedula</name>
    <dbReference type="NCBI Taxonomy" id="43687"/>
    <lineage>
        <taxon>Archaea</taxon>
        <taxon>Thermoproteota</taxon>
        <taxon>Thermoprotei</taxon>
        <taxon>Sulfolobales</taxon>
        <taxon>Sulfolobaceae</taxon>
        <taxon>Metallosphaera</taxon>
    </lineage>
</organism>
<dbReference type="OMA" id="FFYAKIG"/>
<dbReference type="AlphaFoldDB" id="A0A088E4T2"/>
<dbReference type="Proteomes" id="UP000061362">
    <property type="component" value="Chromosome"/>
</dbReference>
<dbReference type="EMBL" id="CP012176">
    <property type="protein sequence ID" value="AKV83188.1"/>
    <property type="molecule type" value="Genomic_DNA"/>
</dbReference>
<dbReference type="EMBL" id="CP012175">
    <property type="protein sequence ID" value="AKV80947.1"/>
    <property type="molecule type" value="Genomic_DNA"/>
</dbReference>
<evidence type="ECO:0000313" key="13">
    <source>
        <dbReference type="Proteomes" id="UP000068832"/>
    </source>
</evidence>
<dbReference type="SUPFAM" id="SSF88723">
    <property type="entry name" value="PIN domain-like"/>
    <property type="match status" value="1"/>
</dbReference>
<dbReference type="InterPro" id="IPR002716">
    <property type="entry name" value="PIN_dom"/>
</dbReference>
<reference evidence="7 9" key="3">
    <citation type="submission" date="2015-07" db="EMBL/GenBank/DDBJ databases">
        <title>Physiological, transcriptional responses and genome re-sequencing of acid resistant extremely thermoacidophilic Metallosphaera sedula SARC-M1.</title>
        <authorList>
            <person name="Ai C."/>
            <person name="McCarthy S."/>
            <person name="Eckrich V."/>
            <person name="Rudrappa D."/>
            <person name="Qiu G."/>
            <person name="Blum P."/>
        </authorList>
    </citation>
    <scope>NUCLEOTIDE SEQUENCE [LARGE SCALE GENOMIC DNA]</scope>
    <source>
        <strain evidence="7 9">SARC-M1</strain>
    </source>
</reference>
<evidence type="ECO:0000313" key="5">
    <source>
        <dbReference type="EMBL" id="AKV78702.1"/>
    </source>
</evidence>
<evidence type="ECO:0000313" key="9">
    <source>
        <dbReference type="Proteomes" id="UP000056255"/>
    </source>
</evidence>
<dbReference type="EMBL" id="CP012172">
    <property type="protein sequence ID" value="AKV74211.1"/>
    <property type="molecule type" value="Genomic_DNA"/>
</dbReference>
<evidence type="ECO:0000313" key="7">
    <source>
        <dbReference type="EMBL" id="AKV83188.1"/>
    </source>
</evidence>
<dbReference type="Proteomes" id="UP000056255">
    <property type="component" value="Chromosome"/>
</dbReference>
<sequence length="134" mass="15480">MQKNKYFIDSNIFFYAKIGDRKYGECSKKVIRKIYEGEAEGHVDVLVLLEVANALSKFHMKREEITREITAIISLPINIVDVSKEDIVESSEIDLKPYDALHYYVSRKIDARIISADSDFDKFGRVDPCEIDKI</sequence>
<dbReference type="EMBL" id="CP008822">
    <property type="protein sequence ID" value="AIM27331.1"/>
    <property type="molecule type" value="Genomic_DNA"/>
</dbReference>
<dbReference type="InterPro" id="IPR052106">
    <property type="entry name" value="PINc/VapC_TA"/>
</dbReference>
<dbReference type="GeneID" id="91755674"/>
<dbReference type="InterPro" id="IPR029060">
    <property type="entry name" value="PIN-like_dom_sf"/>
</dbReference>
<evidence type="ECO:0000313" key="3">
    <source>
        <dbReference type="EMBL" id="AKV74211.1"/>
    </source>
</evidence>
<proteinExistence type="predicted"/>
<evidence type="ECO:0000313" key="12">
    <source>
        <dbReference type="Proteomes" id="UP000062475"/>
    </source>
</evidence>
<dbReference type="Proteomes" id="UP000062475">
    <property type="component" value="Chromosome"/>
</dbReference>
<dbReference type="PANTHER" id="PTHR38826:SF5">
    <property type="entry name" value="RIBONUCLEASE VAPC13"/>
    <property type="match status" value="1"/>
</dbReference>
<gene>
    <name evidence="2" type="ORF">HA72_1184</name>
    <name evidence="3" type="ORF">MsedA_1200</name>
    <name evidence="4" type="ORF">MsedB_1202</name>
    <name evidence="5" type="ORF">MsedC_1200</name>
    <name evidence="6" type="ORF">MsedD_1201</name>
    <name evidence="7" type="ORF">MsedE_1203</name>
</gene>
<dbReference type="Pfam" id="PF01850">
    <property type="entry name" value="PIN"/>
    <property type="match status" value="1"/>
</dbReference>
<dbReference type="Proteomes" id="UP000062398">
    <property type="component" value="Chromosome"/>
</dbReference>
<reference evidence="10 11" key="2">
    <citation type="journal article" date="2015" name="Genome Announc.">
        <title>Complete Genome Sequences of Evolved Arsenate-Resistant Metallosphaera sedula Strains.</title>
        <authorList>
            <person name="Ai C."/>
            <person name="McCarthy S."/>
            <person name="Schackwitz W."/>
            <person name="Martin J."/>
            <person name="Lipzen A."/>
            <person name="Blum P."/>
        </authorList>
    </citation>
    <scope>NUCLEOTIDE SEQUENCE [LARGE SCALE GENOMIC DNA]</scope>
    <source>
        <strain evidence="5 11">ARS120-1</strain>
        <strain evidence="6 10">ARS120-2</strain>
        <strain evidence="3 13">ARS50-1</strain>
        <strain evidence="4 12">ARS50-2</strain>
    </source>
</reference>
<accession>A0A088E4T2</accession>
<evidence type="ECO:0000313" key="10">
    <source>
        <dbReference type="Proteomes" id="UP000061362"/>
    </source>
</evidence>
<name>A0A088E4T2_9CREN</name>
<dbReference type="Proteomes" id="UP000068832">
    <property type="component" value="Chromosome"/>
</dbReference>
<reference evidence="2 8" key="1">
    <citation type="journal article" date="2014" name="J. Bacteriol.">
        <title>Role of an Archaeal PitA Transporter in the Copper and Arsenic Resistance of Metallosphaera sedula, an Extreme Thermoacidophile.</title>
        <authorList>
            <person name="McCarthy S."/>
            <person name="Ai C."/>
            <person name="Wheaton G."/>
            <person name="Tevatia R."/>
            <person name="Eckrich V."/>
            <person name="Kelly R."/>
            <person name="Blum P."/>
        </authorList>
    </citation>
    <scope>NUCLEOTIDE SEQUENCE [LARGE SCALE GENOMIC DNA]</scope>
    <source>
        <strain evidence="2 8">CuR1</strain>
    </source>
</reference>
<dbReference type="RefSeq" id="WP_012021132.1">
    <property type="nucleotide sequence ID" value="NZ_AP019770.1"/>
</dbReference>
<evidence type="ECO:0000313" key="8">
    <source>
        <dbReference type="Proteomes" id="UP000029084"/>
    </source>
</evidence>
<dbReference type="OrthoDB" id="43837at2157"/>
<protein>
    <submittedName>
        <fullName evidence="2">PilT protein domain protein</fullName>
    </submittedName>
    <submittedName>
        <fullName evidence="3">Twitching motility protein PilT</fullName>
    </submittedName>
</protein>